<dbReference type="AlphaFoldDB" id="A0A0N5B5M5"/>
<sequence length="226" mass="25451">MISIVLHRPGPQLSHYRPSFLLPSLIPNFDFHDILPGFGWGGILPGFGWGSFLPGFIKPPFLRPPKPGVFPGSGEEDENGEKKPGFKPTVVFNDTLKNEACLKTINETEGRRYVLLKHEIGSSLIRHNETDETYMEYVILKKKPLKSLRIPYVPPKEKRICVQFIGHASNMSYTCSIIECFWYEEGATTPTAKPSVKPPVKPSGGYLVISKMSQQIVEQISKFVKF</sequence>
<reference evidence="2" key="1">
    <citation type="submission" date="2017-02" db="UniProtKB">
        <authorList>
            <consortium name="WormBaseParasite"/>
        </authorList>
    </citation>
    <scope>IDENTIFICATION</scope>
</reference>
<dbReference type="WBParaSite" id="SPAL_0000136900.1">
    <property type="protein sequence ID" value="SPAL_0000136900.1"/>
    <property type="gene ID" value="SPAL_0000136900"/>
</dbReference>
<accession>A0A0N5B5M5</accession>
<evidence type="ECO:0000313" key="2">
    <source>
        <dbReference type="WBParaSite" id="SPAL_0000136900.1"/>
    </source>
</evidence>
<name>A0A0N5B5M5_STREA</name>
<protein>
    <submittedName>
        <fullName evidence="2">Uncharacterized protein</fullName>
    </submittedName>
</protein>
<dbReference type="Proteomes" id="UP000046392">
    <property type="component" value="Unplaced"/>
</dbReference>
<organism evidence="1 2">
    <name type="scientific">Strongyloides papillosus</name>
    <name type="common">Intestinal threadworm</name>
    <dbReference type="NCBI Taxonomy" id="174720"/>
    <lineage>
        <taxon>Eukaryota</taxon>
        <taxon>Metazoa</taxon>
        <taxon>Ecdysozoa</taxon>
        <taxon>Nematoda</taxon>
        <taxon>Chromadorea</taxon>
        <taxon>Rhabditida</taxon>
        <taxon>Tylenchina</taxon>
        <taxon>Panagrolaimomorpha</taxon>
        <taxon>Strongyloidoidea</taxon>
        <taxon>Strongyloididae</taxon>
        <taxon>Strongyloides</taxon>
    </lineage>
</organism>
<evidence type="ECO:0000313" key="1">
    <source>
        <dbReference type="Proteomes" id="UP000046392"/>
    </source>
</evidence>
<keyword evidence="1" id="KW-1185">Reference proteome</keyword>
<proteinExistence type="predicted"/>